<dbReference type="Proteomes" id="UP000199317">
    <property type="component" value="Unassembled WGS sequence"/>
</dbReference>
<accession>A0A1H0VRH5</accession>
<organism evidence="1 2">
    <name type="scientific">Paracidovorax cattleyae</name>
    <dbReference type="NCBI Taxonomy" id="80868"/>
    <lineage>
        <taxon>Bacteria</taxon>
        <taxon>Pseudomonadati</taxon>
        <taxon>Pseudomonadota</taxon>
        <taxon>Betaproteobacteria</taxon>
        <taxon>Burkholderiales</taxon>
        <taxon>Comamonadaceae</taxon>
        <taxon>Paracidovorax</taxon>
    </lineage>
</organism>
<evidence type="ECO:0000313" key="2">
    <source>
        <dbReference type="Proteomes" id="UP000199317"/>
    </source>
</evidence>
<gene>
    <name evidence="1" type="ORF">SAMN04489708_12828</name>
</gene>
<keyword evidence="2" id="KW-1185">Reference proteome</keyword>
<sequence length="63" mass="6385">MKLQYILGRMREPSTWAAISALGVVFGLPPGTVDLAVQVGVAATGILGVLLPDKGATAPKVAP</sequence>
<dbReference type="EMBL" id="FNJL01000028">
    <property type="protein sequence ID" value="SDP81060.1"/>
    <property type="molecule type" value="Genomic_DNA"/>
</dbReference>
<reference evidence="2" key="1">
    <citation type="submission" date="2016-10" db="EMBL/GenBank/DDBJ databases">
        <authorList>
            <person name="Varghese N."/>
            <person name="Submissions S."/>
        </authorList>
    </citation>
    <scope>NUCLEOTIDE SEQUENCE [LARGE SCALE GENOMIC DNA]</scope>
    <source>
        <strain evidence="2">DSM 17101</strain>
    </source>
</reference>
<evidence type="ECO:0008006" key="3">
    <source>
        <dbReference type="Google" id="ProtNLM"/>
    </source>
</evidence>
<name>A0A1H0VRH5_9BURK</name>
<dbReference type="AlphaFoldDB" id="A0A1H0VRH5"/>
<proteinExistence type="predicted"/>
<dbReference type="RefSeq" id="WP_092837744.1">
    <property type="nucleotide sequence ID" value="NZ_CP028290.1"/>
</dbReference>
<protein>
    <recommendedName>
        <fullName evidence="3">Holin</fullName>
    </recommendedName>
</protein>
<evidence type="ECO:0000313" key="1">
    <source>
        <dbReference type="EMBL" id="SDP81060.1"/>
    </source>
</evidence>